<dbReference type="SUPFAM" id="SSF117074">
    <property type="entry name" value="Hypothetical protein PA1324"/>
    <property type="match status" value="1"/>
</dbReference>
<dbReference type="InterPro" id="IPR013783">
    <property type="entry name" value="Ig-like_fold"/>
</dbReference>
<protein>
    <submittedName>
        <fullName evidence="5">Cellulase</fullName>
    </submittedName>
</protein>
<dbReference type="GO" id="GO:0005576">
    <property type="term" value="C:extracellular region"/>
    <property type="evidence" value="ECO:0007669"/>
    <property type="project" value="UniProtKB-SubCell"/>
</dbReference>
<evidence type="ECO:0000256" key="2">
    <source>
        <dbReference type="ARBA" id="ARBA00022525"/>
    </source>
</evidence>
<keyword evidence="2" id="KW-0964">Secreted</keyword>
<gene>
    <name evidence="5" type="ORF">BT246_66980</name>
</gene>
<dbReference type="Proteomes" id="UP000092743">
    <property type="component" value="Plasmid p120510"/>
</dbReference>
<dbReference type="EMBL" id="CP015353">
    <property type="protein sequence ID" value="ANS51990.1"/>
    <property type="molecule type" value="Genomic_DNA"/>
</dbReference>
<dbReference type="AlphaFoldDB" id="A0A9W3X447"/>
<evidence type="ECO:0000259" key="4">
    <source>
        <dbReference type="Pfam" id="PF17210"/>
    </source>
</evidence>
<comment type="subcellular location">
    <subcellularLocation>
        <location evidence="1">Secreted</location>
    </subcellularLocation>
</comment>
<evidence type="ECO:0000313" key="6">
    <source>
        <dbReference type="Proteomes" id="UP000092743"/>
    </source>
</evidence>
<evidence type="ECO:0000256" key="1">
    <source>
        <dbReference type="ARBA" id="ARBA00004613"/>
    </source>
</evidence>
<evidence type="ECO:0000256" key="3">
    <source>
        <dbReference type="ARBA" id="ARBA00022729"/>
    </source>
</evidence>
<dbReference type="PANTHER" id="PTHR23303">
    <property type="entry name" value="CARBOXYPEPTIDASE REGULATORY REGION-CONTAINING"/>
    <property type="match status" value="1"/>
</dbReference>
<dbReference type="InterPro" id="IPR051417">
    <property type="entry name" value="SDr/BOS_complex"/>
</dbReference>
<proteinExistence type="predicted"/>
<accession>A0A9W3X447</accession>
<reference evidence="5 6" key="1">
    <citation type="submission" date="2016-04" db="EMBL/GenBank/DDBJ databases">
        <title>High quality genome of the nematocidal Bacillus thuringiensis MYBT18246.</title>
        <authorList>
            <person name="Hollensteiner J."/>
            <person name="Poehlein A."/>
            <person name="Sproeer C."/>
            <person name="Bunk B."/>
            <person name="Rosenstiel P."/>
            <person name="Schulenburg H."/>
            <person name="Liesegang H."/>
        </authorList>
    </citation>
    <scope>NUCLEOTIDE SEQUENCE [LARGE SCALE GENOMIC DNA]</scope>
    <source>
        <strain evidence="5 6">MYBT18246</strain>
        <plasmid evidence="5 6">p120510</plasmid>
    </source>
</reference>
<dbReference type="Gene3D" id="3.20.20.80">
    <property type="entry name" value="Glycosidases"/>
    <property type="match status" value="1"/>
</dbReference>
<dbReference type="InterPro" id="IPR033764">
    <property type="entry name" value="Sdr_B"/>
</dbReference>
<keyword evidence="3" id="KW-0732">Signal</keyword>
<dbReference type="SUPFAM" id="SSF51445">
    <property type="entry name" value="(Trans)glycosidases"/>
    <property type="match status" value="1"/>
</dbReference>
<name>A0A9W3X447_BACTU</name>
<sequence>MGRSEEGRASCESERKISSKIMKTKKNHVPSNRIIAEEFGINRTVPGAPQYMQDLISIFNQKGWHKSFYAFREDTWTGMHYELGTGKIKWDEEGQPKRQDNPLWDVIKNDLQSHKLLKLGGRVWEDNNQNGIQDQSEKEMEGVRVQLLNKDGNAVKEVKTDKEGHYLFDGLTENTYRVQGEKPFGYRLHAKIKWTRCNG</sequence>
<organism evidence="5 6">
    <name type="scientific">Bacillus thuringiensis</name>
    <dbReference type="NCBI Taxonomy" id="1428"/>
    <lineage>
        <taxon>Bacteria</taxon>
        <taxon>Bacillati</taxon>
        <taxon>Bacillota</taxon>
        <taxon>Bacilli</taxon>
        <taxon>Bacillales</taxon>
        <taxon>Bacillaceae</taxon>
        <taxon>Bacillus</taxon>
        <taxon>Bacillus cereus group</taxon>
    </lineage>
</organism>
<dbReference type="InterPro" id="IPR017853">
    <property type="entry name" value="GH"/>
</dbReference>
<dbReference type="Pfam" id="PF17210">
    <property type="entry name" value="SdrD_B"/>
    <property type="match status" value="1"/>
</dbReference>
<geneLocation type="plasmid" evidence="5 6">
    <name>p120510</name>
</geneLocation>
<evidence type="ECO:0000313" key="5">
    <source>
        <dbReference type="EMBL" id="ANS51990.1"/>
    </source>
</evidence>
<keyword evidence="5" id="KW-0614">Plasmid</keyword>
<feature type="domain" description="SD-repeat containing protein B" evidence="4">
    <location>
        <begin position="118"/>
        <end position="188"/>
    </location>
</feature>
<dbReference type="Gene3D" id="2.60.40.10">
    <property type="entry name" value="Immunoglobulins"/>
    <property type="match status" value="1"/>
</dbReference>
<dbReference type="PANTHER" id="PTHR23303:SF14">
    <property type="entry name" value="BOS COMPLEX SUBUNIT NOMO1-RELATED"/>
    <property type="match status" value="1"/>
</dbReference>